<dbReference type="EMBL" id="MN739982">
    <property type="protein sequence ID" value="QHT81391.1"/>
    <property type="molecule type" value="Genomic_DNA"/>
</dbReference>
<name>A0A6C0HL48_9ZZZZ</name>
<reference evidence="1" key="1">
    <citation type="journal article" date="2020" name="Nature">
        <title>Giant virus diversity and host interactions through global metagenomics.</title>
        <authorList>
            <person name="Schulz F."/>
            <person name="Roux S."/>
            <person name="Paez-Espino D."/>
            <person name="Jungbluth S."/>
            <person name="Walsh D.A."/>
            <person name="Denef V.J."/>
            <person name="McMahon K.D."/>
            <person name="Konstantinidis K.T."/>
            <person name="Eloe-Fadrosh E.A."/>
            <person name="Kyrpides N.C."/>
            <person name="Woyke T."/>
        </authorList>
    </citation>
    <scope>NUCLEOTIDE SEQUENCE</scope>
    <source>
        <strain evidence="1">GVMAG-M-3300023184-13</strain>
    </source>
</reference>
<dbReference type="InterPro" id="IPR029063">
    <property type="entry name" value="SAM-dependent_MTases_sf"/>
</dbReference>
<dbReference type="AlphaFoldDB" id="A0A6C0HL48"/>
<organism evidence="1">
    <name type="scientific">viral metagenome</name>
    <dbReference type="NCBI Taxonomy" id="1070528"/>
    <lineage>
        <taxon>unclassified sequences</taxon>
        <taxon>metagenomes</taxon>
        <taxon>organismal metagenomes</taxon>
    </lineage>
</organism>
<accession>A0A6C0HL48</accession>
<evidence type="ECO:0000313" key="1">
    <source>
        <dbReference type="EMBL" id="QHT81391.1"/>
    </source>
</evidence>
<dbReference type="SUPFAM" id="SSF53335">
    <property type="entry name" value="S-adenosyl-L-methionine-dependent methyltransferases"/>
    <property type="match status" value="1"/>
</dbReference>
<sequence length="395" mass="45726">MTVITKKLNYKKIKAIKENKENKKSKKVNYNDIGKSVGKSADNSITSTDYPFLNKTMKIDENSINNIKNTAKYLKRQLYICDNENELPLEIKKDKKYKLGSLKRLELGRIHNEIVIIMSSWKQFEYINSITDYFTEECRVNCIFKGAQSLLSYWEKNKVQLRSELVKRKKSVTDYWLRELMYEKNKPCNNFRVSVCLEILRLFKPKRWLDISAGWGDRLLSALLYDGLEVYCGADPNPCLHPLYKKMIATFTNSTNNSKTRTNKSNHSKANIPQYILIKDGFETAVLPTGITYDLVFSSPPFFDLEIYSGDKSNSYVKYRGVDGWFNGFLMPSIYKSIEYLESGGHLVLYMGEAGGTKYIPEMISLIDKLTINCGIFYYSGGGGKLREFYCWQKK</sequence>
<proteinExistence type="predicted"/>
<protein>
    <submittedName>
        <fullName evidence="1">Uncharacterized protein</fullName>
    </submittedName>
</protein>